<accession>A0ABM0H0M6</accession>
<keyword evidence="3 9" id="KW-0812">Transmembrane</keyword>
<dbReference type="RefSeq" id="XP_002741582.1">
    <property type="nucleotide sequence ID" value="XM_002741536.1"/>
</dbReference>
<dbReference type="SMART" id="SM01381">
    <property type="entry name" value="7TM_GPCR_Srsx"/>
    <property type="match status" value="1"/>
</dbReference>
<dbReference type="PANTHER" id="PTHR45695:SF28">
    <property type="entry name" value="G-PROTEIN COUPLED RECEPTORS FAMILY 1 PROFILE DOMAIN-CONTAINING PROTEIN"/>
    <property type="match status" value="1"/>
</dbReference>
<keyword evidence="4 10" id="KW-1133">Transmembrane helix</keyword>
<evidence type="ECO:0000256" key="2">
    <source>
        <dbReference type="ARBA" id="ARBA00010663"/>
    </source>
</evidence>
<keyword evidence="7 9" id="KW-0675">Receptor</keyword>
<organism evidence="12 13">
    <name type="scientific">Saccoglossus kowalevskii</name>
    <name type="common">Acorn worm</name>
    <dbReference type="NCBI Taxonomy" id="10224"/>
    <lineage>
        <taxon>Eukaryota</taxon>
        <taxon>Metazoa</taxon>
        <taxon>Hemichordata</taxon>
        <taxon>Enteropneusta</taxon>
        <taxon>Harrimaniidae</taxon>
        <taxon>Saccoglossus</taxon>
    </lineage>
</organism>
<keyword evidence="6 10" id="KW-0472">Membrane</keyword>
<evidence type="ECO:0000256" key="5">
    <source>
        <dbReference type="ARBA" id="ARBA00023040"/>
    </source>
</evidence>
<dbReference type="CDD" id="cd14993">
    <property type="entry name" value="7tmA_CCKR-like"/>
    <property type="match status" value="1"/>
</dbReference>
<keyword evidence="5 9" id="KW-0297">G-protein coupled receptor</keyword>
<evidence type="ECO:0000313" key="12">
    <source>
        <dbReference type="Proteomes" id="UP000694865"/>
    </source>
</evidence>
<feature type="transmembrane region" description="Helical" evidence="10">
    <location>
        <begin position="274"/>
        <end position="292"/>
    </location>
</feature>
<feature type="transmembrane region" description="Helical" evidence="10">
    <location>
        <begin position="312"/>
        <end position="335"/>
    </location>
</feature>
<evidence type="ECO:0000256" key="3">
    <source>
        <dbReference type="ARBA" id="ARBA00022692"/>
    </source>
</evidence>
<evidence type="ECO:0000313" key="13">
    <source>
        <dbReference type="RefSeq" id="XP_002741582.1"/>
    </source>
</evidence>
<evidence type="ECO:0000256" key="8">
    <source>
        <dbReference type="ARBA" id="ARBA00023224"/>
    </source>
</evidence>
<evidence type="ECO:0000256" key="9">
    <source>
        <dbReference type="RuleBase" id="RU000688"/>
    </source>
</evidence>
<evidence type="ECO:0000256" key="1">
    <source>
        <dbReference type="ARBA" id="ARBA00004141"/>
    </source>
</evidence>
<comment type="subcellular location">
    <subcellularLocation>
        <location evidence="1">Membrane</location>
        <topology evidence="1">Multi-pass membrane protein</topology>
    </subcellularLocation>
</comment>
<evidence type="ECO:0000256" key="4">
    <source>
        <dbReference type="ARBA" id="ARBA00022989"/>
    </source>
</evidence>
<feature type="transmembrane region" description="Helical" evidence="10">
    <location>
        <begin position="221"/>
        <end position="244"/>
    </location>
</feature>
<proteinExistence type="inferred from homology"/>
<dbReference type="PRINTS" id="PR01012">
    <property type="entry name" value="NRPEPTIDEYR"/>
</dbReference>
<dbReference type="PRINTS" id="PR00237">
    <property type="entry name" value="GPCRRHODOPSN"/>
</dbReference>
<name>A0ABM0H0M6_SACKO</name>
<gene>
    <name evidence="13" type="primary">LOC100329054</name>
</gene>
<sequence>MDDYVWPSYFFGLNTSIEDLLAALNVTSIEDFLDKYDYVDAIPPVVHHLSPSSRVVLILLYVVIFCLGVVGNVLVISVVVINKQMQTVTNVFIVSLSISDLMVTLVSVPFTLLEAITAGWILGLFMCKLVSFLTVLSSTSSVLTLMCIALDRYNAICQPYKSRVLQSNKRAIQLLSAVWVISVIIALPLLYVSSLREITDIRDGKEYALCVENWYSSSQKMAFTFFVVAMTYLVPLALMVVLYARIWHYLWVKNTITSEFHQMASSAAKRKKKATQMLILVVFLFFVCWTPYHIVTIRREFPKFIDNETNRLILAFITLLAFSNSFNNPIVYAFLNGNFKQCFLATLKCKNVRHENVNCDTLHPPHGDGGEEGVN</sequence>
<dbReference type="InterPro" id="IPR000276">
    <property type="entry name" value="GPCR_Rhodpsn"/>
</dbReference>
<feature type="domain" description="G-protein coupled receptors family 1 profile" evidence="11">
    <location>
        <begin position="71"/>
        <end position="332"/>
    </location>
</feature>
<evidence type="ECO:0000256" key="6">
    <source>
        <dbReference type="ARBA" id="ARBA00023136"/>
    </source>
</evidence>
<evidence type="ECO:0000259" key="11">
    <source>
        <dbReference type="PROSITE" id="PS50262"/>
    </source>
</evidence>
<dbReference type="Pfam" id="PF00001">
    <property type="entry name" value="7tm_1"/>
    <property type="match status" value="1"/>
</dbReference>
<keyword evidence="8 9" id="KW-0807">Transducer</keyword>
<evidence type="ECO:0000256" key="7">
    <source>
        <dbReference type="ARBA" id="ARBA00023170"/>
    </source>
</evidence>
<protein>
    <submittedName>
        <fullName evidence="13">Pyroglutamylated RFamide peptide receptor</fullName>
    </submittedName>
</protein>
<keyword evidence="12" id="KW-1185">Reference proteome</keyword>
<dbReference type="PROSITE" id="PS50262">
    <property type="entry name" value="G_PROTEIN_RECEP_F1_2"/>
    <property type="match status" value="1"/>
</dbReference>
<dbReference type="SUPFAM" id="SSF81321">
    <property type="entry name" value="Family A G protein-coupled receptor-like"/>
    <property type="match status" value="1"/>
</dbReference>
<dbReference type="InterPro" id="IPR017452">
    <property type="entry name" value="GPCR_Rhodpsn_7TM"/>
</dbReference>
<dbReference type="InterPro" id="IPR000611">
    <property type="entry name" value="NPY_rcpt"/>
</dbReference>
<comment type="similarity">
    <text evidence="2 9">Belongs to the G-protein coupled receptor 1 family.</text>
</comment>
<feature type="transmembrane region" description="Helical" evidence="10">
    <location>
        <begin position="101"/>
        <end position="123"/>
    </location>
</feature>
<dbReference type="GeneID" id="100329054"/>
<feature type="transmembrane region" description="Helical" evidence="10">
    <location>
        <begin position="58"/>
        <end position="81"/>
    </location>
</feature>
<dbReference type="PROSITE" id="PS00237">
    <property type="entry name" value="G_PROTEIN_RECEP_F1_1"/>
    <property type="match status" value="1"/>
</dbReference>
<reference evidence="13" key="1">
    <citation type="submission" date="2025-08" db="UniProtKB">
        <authorList>
            <consortium name="RefSeq"/>
        </authorList>
    </citation>
    <scope>IDENTIFICATION</scope>
    <source>
        <tissue evidence="13">Testes</tissue>
    </source>
</reference>
<dbReference type="Gene3D" id="1.20.1070.10">
    <property type="entry name" value="Rhodopsin 7-helix transmembrane proteins"/>
    <property type="match status" value="1"/>
</dbReference>
<evidence type="ECO:0000256" key="10">
    <source>
        <dbReference type="SAM" id="Phobius"/>
    </source>
</evidence>
<feature type="transmembrane region" description="Helical" evidence="10">
    <location>
        <begin position="129"/>
        <end position="150"/>
    </location>
</feature>
<dbReference type="PANTHER" id="PTHR45695">
    <property type="entry name" value="LEUCOKININ RECEPTOR-RELATED"/>
    <property type="match status" value="1"/>
</dbReference>
<feature type="transmembrane region" description="Helical" evidence="10">
    <location>
        <begin position="171"/>
        <end position="192"/>
    </location>
</feature>
<dbReference type="Proteomes" id="UP000694865">
    <property type="component" value="Unplaced"/>
</dbReference>